<gene>
    <name evidence="7" type="ORF">AVEN_116583_1</name>
</gene>
<dbReference type="Proteomes" id="UP000499080">
    <property type="component" value="Unassembled WGS sequence"/>
</dbReference>
<protein>
    <recommendedName>
        <fullName evidence="6">Carboxylesterase type B domain-containing protein</fullName>
    </recommendedName>
</protein>
<keyword evidence="8" id="KW-1185">Reference proteome</keyword>
<organism evidence="7 8">
    <name type="scientific">Araneus ventricosus</name>
    <name type="common">Orbweaver spider</name>
    <name type="synonym">Epeira ventricosa</name>
    <dbReference type="NCBI Taxonomy" id="182803"/>
    <lineage>
        <taxon>Eukaryota</taxon>
        <taxon>Metazoa</taxon>
        <taxon>Ecdysozoa</taxon>
        <taxon>Arthropoda</taxon>
        <taxon>Chelicerata</taxon>
        <taxon>Arachnida</taxon>
        <taxon>Araneae</taxon>
        <taxon>Araneomorphae</taxon>
        <taxon>Entelegynae</taxon>
        <taxon>Araneoidea</taxon>
        <taxon>Araneidae</taxon>
        <taxon>Araneus</taxon>
    </lineage>
</organism>
<dbReference type="Pfam" id="PF00135">
    <property type="entry name" value="COesterase"/>
    <property type="match status" value="1"/>
</dbReference>
<comment type="caution">
    <text evidence="7">The sequence shown here is derived from an EMBL/GenBank/DDBJ whole genome shotgun (WGS) entry which is preliminary data.</text>
</comment>
<keyword evidence="4" id="KW-0325">Glycoprotein</keyword>
<dbReference type="AlphaFoldDB" id="A0A4Y2HQT7"/>
<dbReference type="SUPFAM" id="SSF53474">
    <property type="entry name" value="alpha/beta-Hydrolases"/>
    <property type="match status" value="1"/>
</dbReference>
<keyword evidence="2" id="KW-0719">Serine esterase</keyword>
<evidence type="ECO:0000259" key="6">
    <source>
        <dbReference type="Pfam" id="PF00135"/>
    </source>
</evidence>
<evidence type="ECO:0000256" key="4">
    <source>
        <dbReference type="ARBA" id="ARBA00023180"/>
    </source>
</evidence>
<dbReference type="PANTHER" id="PTHR43142:SF1">
    <property type="entry name" value="CARBOXYLIC ESTER HYDROLASE"/>
    <property type="match status" value="1"/>
</dbReference>
<proteinExistence type="inferred from homology"/>
<dbReference type="OrthoDB" id="408631at2759"/>
<evidence type="ECO:0000256" key="3">
    <source>
        <dbReference type="ARBA" id="ARBA00022801"/>
    </source>
</evidence>
<reference evidence="7 8" key="1">
    <citation type="journal article" date="2019" name="Sci. Rep.">
        <title>Orb-weaving spider Araneus ventricosus genome elucidates the spidroin gene catalogue.</title>
        <authorList>
            <person name="Kono N."/>
            <person name="Nakamura H."/>
            <person name="Ohtoshi R."/>
            <person name="Moran D.A.P."/>
            <person name="Shinohara A."/>
            <person name="Yoshida Y."/>
            <person name="Fujiwara M."/>
            <person name="Mori M."/>
            <person name="Tomita M."/>
            <person name="Arakawa K."/>
        </authorList>
    </citation>
    <scope>NUCLEOTIDE SEQUENCE [LARGE SCALE GENOMIC DNA]</scope>
</reference>
<feature type="domain" description="Carboxylesterase type B" evidence="6">
    <location>
        <begin position="14"/>
        <end position="50"/>
    </location>
</feature>
<evidence type="ECO:0000313" key="8">
    <source>
        <dbReference type="Proteomes" id="UP000499080"/>
    </source>
</evidence>
<comment type="similarity">
    <text evidence="1">Belongs to the type-B carboxylesterase/lipase family.</text>
</comment>
<accession>A0A4Y2HQT7</accession>
<dbReference type="InterPro" id="IPR029058">
    <property type="entry name" value="AB_hydrolase_fold"/>
</dbReference>
<dbReference type="Gene3D" id="3.40.50.1820">
    <property type="entry name" value="alpha/beta hydrolase"/>
    <property type="match status" value="1"/>
</dbReference>
<evidence type="ECO:0000256" key="5">
    <source>
        <dbReference type="SAM" id="SignalP"/>
    </source>
</evidence>
<keyword evidence="5" id="KW-0732">Signal</keyword>
<name>A0A4Y2HQT7_ARAVE</name>
<sequence length="90" mass="10454">MSTMFLLPLSMWLLGFLISDSEDAPGNAGLYDMVMALQWVHDNTEFFGGERRMEEEVIRIESPFTGKMQVLWPSTYSASHLWNRPWSRPI</sequence>
<evidence type="ECO:0000313" key="7">
    <source>
        <dbReference type="EMBL" id="GBM67622.1"/>
    </source>
</evidence>
<keyword evidence="3" id="KW-0378">Hydrolase</keyword>
<feature type="chain" id="PRO_5021431230" description="Carboxylesterase type B domain-containing protein" evidence="5">
    <location>
        <begin position="20"/>
        <end position="90"/>
    </location>
</feature>
<dbReference type="InterPro" id="IPR002018">
    <property type="entry name" value="CarbesteraseB"/>
</dbReference>
<evidence type="ECO:0000256" key="1">
    <source>
        <dbReference type="ARBA" id="ARBA00005964"/>
    </source>
</evidence>
<dbReference type="GO" id="GO:0052689">
    <property type="term" value="F:carboxylic ester hydrolase activity"/>
    <property type="evidence" value="ECO:0007669"/>
    <property type="project" value="UniProtKB-KW"/>
</dbReference>
<dbReference type="PANTHER" id="PTHR43142">
    <property type="entry name" value="CARBOXYLIC ESTER HYDROLASE"/>
    <property type="match status" value="1"/>
</dbReference>
<dbReference type="EMBL" id="BGPR01002092">
    <property type="protein sequence ID" value="GBM67622.1"/>
    <property type="molecule type" value="Genomic_DNA"/>
</dbReference>
<evidence type="ECO:0000256" key="2">
    <source>
        <dbReference type="ARBA" id="ARBA00022487"/>
    </source>
</evidence>
<feature type="signal peptide" evidence="5">
    <location>
        <begin position="1"/>
        <end position="19"/>
    </location>
</feature>